<feature type="compositionally biased region" description="Basic and acidic residues" evidence="2">
    <location>
        <begin position="29"/>
        <end position="39"/>
    </location>
</feature>
<comment type="caution">
    <text evidence="3">The sequence shown here is derived from an EMBL/GenBank/DDBJ whole genome shotgun (WGS) entry which is preliminary data.</text>
</comment>
<dbReference type="EMBL" id="NKHZ01000070">
    <property type="protein sequence ID" value="PNS15350.1"/>
    <property type="molecule type" value="Genomic_DNA"/>
</dbReference>
<feature type="compositionally biased region" description="Basic and acidic residues" evidence="2">
    <location>
        <begin position="413"/>
        <end position="439"/>
    </location>
</feature>
<feature type="compositionally biased region" description="Gly residues" evidence="2">
    <location>
        <begin position="10"/>
        <end position="20"/>
    </location>
</feature>
<dbReference type="Proteomes" id="UP000243797">
    <property type="component" value="Unassembled WGS sequence"/>
</dbReference>
<feature type="compositionally biased region" description="Gly residues" evidence="2">
    <location>
        <begin position="365"/>
        <end position="390"/>
    </location>
</feature>
<proteinExistence type="predicted"/>
<gene>
    <name evidence="3" type="ORF">CAC42_609</name>
</gene>
<keyword evidence="1" id="KW-0175">Coiled coil</keyword>
<organism evidence="3 4">
    <name type="scientific">Sphaceloma murrayae</name>
    <dbReference type="NCBI Taxonomy" id="2082308"/>
    <lineage>
        <taxon>Eukaryota</taxon>
        <taxon>Fungi</taxon>
        <taxon>Dikarya</taxon>
        <taxon>Ascomycota</taxon>
        <taxon>Pezizomycotina</taxon>
        <taxon>Dothideomycetes</taxon>
        <taxon>Dothideomycetidae</taxon>
        <taxon>Myriangiales</taxon>
        <taxon>Elsinoaceae</taxon>
        <taxon>Sphaceloma</taxon>
    </lineage>
</organism>
<feature type="region of interest" description="Disordered" evidence="2">
    <location>
        <begin position="1"/>
        <end position="39"/>
    </location>
</feature>
<feature type="region of interest" description="Disordered" evidence="2">
    <location>
        <begin position="362"/>
        <end position="390"/>
    </location>
</feature>
<keyword evidence="4" id="KW-1185">Reference proteome</keyword>
<evidence type="ECO:0000313" key="3">
    <source>
        <dbReference type="EMBL" id="PNS15350.1"/>
    </source>
</evidence>
<evidence type="ECO:0000256" key="1">
    <source>
        <dbReference type="SAM" id="Coils"/>
    </source>
</evidence>
<evidence type="ECO:0000313" key="4">
    <source>
        <dbReference type="Proteomes" id="UP000243797"/>
    </source>
</evidence>
<protein>
    <submittedName>
        <fullName evidence="3">Uncharacterized protein</fullName>
    </submittedName>
</protein>
<dbReference type="InParanoid" id="A0A2K1QKE3"/>
<feature type="region of interest" description="Disordered" evidence="2">
    <location>
        <begin position="410"/>
        <end position="479"/>
    </location>
</feature>
<name>A0A2K1QKE3_9PEZI</name>
<evidence type="ECO:0000256" key="2">
    <source>
        <dbReference type="SAM" id="MobiDB-lite"/>
    </source>
</evidence>
<sequence>MQRASTRGQRGQGRGQGRGNNRGVHHGGARREPIPHTERLGATQYDIDTICPGTGCHLHTTQGLVDALTAVSRELHDTAVRPPPDLGRALDETATRARHVQMHIQGLADKASAFTLGEVPTRLSDALDELHTLRNEVQDLIGQLAFSNGNTAEAIARGKAEAQRLPLVTKQLQDKTKELDQVYKKASVATKRNHVYDDLWPKFKAKVYQLNAEIERTPFAGIGPKNCVGCLQKDANAFEDKKRLAETLQDLAASRVECISAYSLITDASEASRRFDVTKEKTAAVDKYEDILKEMDEEKKAAALKEKTPALDDQSLVREIKQKKVDILVAELAVHDAKGVELQSAIEQAKAEVEALASEGSQGFAKGGAQEGGVADGGDTSGGGDDVGGGVGGTYNGMNLDGAGDVKSYADTGKGKGKERAYGDRGHGLDGASDAKPEDAVEDEIAGVEKGVEGLGVNEADAGEGDKVDGFVDKPLALQ</sequence>
<reference evidence="3 4" key="1">
    <citation type="submission" date="2017-06" db="EMBL/GenBank/DDBJ databases">
        <title>Draft genome sequence of a variant of Elsinoe murrayae.</title>
        <authorList>
            <person name="Cheng Q."/>
        </authorList>
    </citation>
    <scope>NUCLEOTIDE SEQUENCE [LARGE SCALE GENOMIC DNA]</scope>
    <source>
        <strain evidence="3 4">CQ-2017a</strain>
    </source>
</reference>
<feature type="coiled-coil region" evidence="1">
    <location>
        <begin position="278"/>
        <end position="305"/>
    </location>
</feature>
<accession>A0A2K1QKE3</accession>
<dbReference type="AlphaFoldDB" id="A0A2K1QKE3"/>